<name>A0ABM9F3Z0_9ENTR</name>
<gene>
    <name evidence="1" type="ORF">FBBNIHIM_01375</name>
</gene>
<dbReference type="EMBL" id="CALSBS010000001">
    <property type="protein sequence ID" value="CAH6635463.1"/>
    <property type="molecule type" value="Genomic_DNA"/>
</dbReference>
<dbReference type="Proteomes" id="UP001152651">
    <property type="component" value="Unassembled WGS sequence"/>
</dbReference>
<accession>A0ABM9F3Z0</accession>
<sequence>MVRCHLAIAEIVLHAFSLLLQNNKLKSWHDFFIARTFSQGIAPWI</sequence>
<evidence type="ECO:0000313" key="1">
    <source>
        <dbReference type="EMBL" id="CAH6635463.1"/>
    </source>
</evidence>
<evidence type="ECO:0000313" key="2">
    <source>
        <dbReference type="Proteomes" id="UP001152651"/>
    </source>
</evidence>
<organism evidence="1 2">
    <name type="scientific">Pseudocitrobacter vendiensis</name>
    <dbReference type="NCBI Taxonomy" id="2488306"/>
    <lineage>
        <taxon>Bacteria</taxon>
        <taxon>Pseudomonadati</taxon>
        <taxon>Pseudomonadota</taxon>
        <taxon>Gammaproteobacteria</taxon>
        <taxon>Enterobacterales</taxon>
        <taxon>Enterobacteriaceae</taxon>
        <taxon>Pseudocitrobacter</taxon>
    </lineage>
</organism>
<protein>
    <submittedName>
        <fullName evidence="1">Uncharacterized protein</fullName>
    </submittedName>
</protein>
<proteinExistence type="predicted"/>
<comment type="caution">
    <text evidence="1">The sequence shown here is derived from an EMBL/GenBank/DDBJ whole genome shotgun (WGS) entry which is preliminary data.</text>
</comment>
<reference evidence="1" key="1">
    <citation type="submission" date="2022-05" db="EMBL/GenBank/DDBJ databases">
        <authorList>
            <person name="Blom J."/>
        </authorList>
    </citation>
    <scope>NUCLEOTIDE SEQUENCE</scope>
    <source>
        <strain evidence="1">Type strain: CPO20170097</strain>
    </source>
</reference>
<keyword evidence="2" id="KW-1185">Reference proteome</keyword>